<dbReference type="InterPro" id="IPR049073">
    <property type="entry name" value="T6SS_VgrG3-like_C"/>
</dbReference>
<protein>
    <recommendedName>
        <fullName evidence="2">Type VI secretion system spike protein VgrG3-like C-terminal domain-containing protein</fullName>
    </recommendedName>
</protein>
<evidence type="ECO:0000259" key="2">
    <source>
        <dbReference type="Pfam" id="PF21277"/>
    </source>
</evidence>
<dbReference type="KEGG" id="dgg:DGI_1128"/>
<dbReference type="PATRIC" id="fig|1121448.10.peg.1129"/>
<reference evidence="3 4" key="1">
    <citation type="journal article" date="2013" name="J. Bacteriol.">
        <title>Roles of HynAB and Ech, the only two hydrogenases found in the model sulfate reducer Desulfovibrio gigas.</title>
        <authorList>
            <person name="Morais-Silva F.O."/>
            <person name="Santos C.I."/>
            <person name="Rodrigues R."/>
            <person name="Pereira I.A."/>
            <person name="Rodrigues-Pousada C."/>
        </authorList>
    </citation>
    <scope>NUCLEOTIDE SEQUENCE [LARGE SCALE GENOMIC DNA]</scope>
    <source>
        <strain evidence="4">ATCC 19364 / DSM 1382 / NCIMB 9332 / VKM B-1759</strain>
    </source>
</reference>
<evidence type="ECO:0000313" key="4">
    <source>
        <dbReference type="Proteomes" id="UP000016587"/>
    </source>
</evidence>
<dbReference type="AlphaFoldDB" id="T2G8S4"/>
<reference evidence="4" key="2">
    <citation type="submission" date="2013-07" db="EMBL/GenBank/DDBJ databases">
        <authorList>
            <person name="Morais-Silva F.O."/>
            <person name="Rezende A.M."/>
            <person name="Pimentel C."/>
            <person name="Resende D.M."/>
            <person name="Santos C.I."/>
            <person name="Clemente C."/>
            <person name="de Oliveira L.M."/>
            <person name="da Silva S.M."/>
            <person name="Costa D.A."/>
            <person name="Varela-Raposo A."/>
            <person name="Horacio E.C.A."/>
            <person name="Matos M."/>
            <person name="Flores O."/>
            <person name="Ruiz J.C."/>
            <person name="Rodrigues-Pousada C."/>
        </authorList>
    </citation>
    <scope>NUCLEOTIDE SEQUENCE [LARGE SCALE GENOMIC DNA]</scope>
    <source>
        <strain evidence="4">ATCC 19364 / DSM 1382 / NCIMB 9332 / VKM B-1759</strain>
    </source>
</reference>
<evidence type="ECO:0000313" key="3">
    <source>
        <dbReference type="EMBL" id="AGW12995.1"/>
    </source>
</evidence>
<dbReference type="EMBL" id="CP006585">
    <property type="protein sequence ID" value="AGW12995.1"/>
    <property type="molecule type" value="Genomic_DNA"/>
</dbReference>
<gene>
    <name evidence="3" type="ORF">DGI_1128</name>
</gene>
<proteinExistence type="predicted"/>
<evidence type="ECO:0000256" key="1">
    <source>
        <dbReference type="SAM" id="MobiDB-lite"/>
    </source>
</evidence>
<dbReference type="Pfam" id="PF21277">
    <property type="entry name" value="T6SS_VgrG3-like_C"/>
    <property type="match status" value="1"/>
</dbReference>
<organism evidence="3 4">
    <name type="scientific">Megalodesulfovibrio gigas (strain ATCC 19364 / DSM 1382 / NCIMB 9332 / VKM B-1759)</name>
    <name type="common">Desulfovibrio gigas</name>
    <dbReference type="NCBI Taxonomy" id="1121448"/>
    <lineage>
        <taxon>Bacteria</taxon>
        <taxon>Pseudomonadati</taxon>
        <taxon>Thermodesulfobacteriota</taxon>
        <taxon>Desulfovibrionia</taxon>
        <taxon>Desulfovibrionales</taxon>
        <taxon>Desulfovibrionaceae</taxon>
        <taxon>Megalodesulfovibrio</taxon>
    </lineage>
</organism>
<dbReference type="STRING" id="1121448.DGI_1128"/>
<dbReference type="eggNOG" id="COG1388">
    <property type="taxonomic scope" value="Bacteria"/>
</dbReference>
<sequence>MVAQLQEEYGDNKHALRKPVNRPEGAAKDLPNTHVSGIPKSDTPQPRTRAAAAPKEEAKALHSNDGLVRGSVQRSYRSSPSYEALAREHKELLQERINGLKEDSFLEEDPLELGGLAAQFESGPEGVAAIGYDRVGGTSYGKYQISSRAGTMSRFIAYLREEEPDWANRLTASGKANTRGRRGAMPDTWKAIAKENPARFEALQDDFILRTNYHPAREAIMEATKVDVSSCSPVLQDVLHSTAVQHGPGGASRIFISALQRTGATPDKVAEEKLIEEIYRTRKRNFGSSSWRVRRAVAERLTTEKDMAIDLLKQGAMLADKDA</sequence>
<dbReference type="Proteomes" id="UP000016587">
    <property type="component" value="Chromosome"/>
</dbReference>
<accession>T2G8S4</accession>
<feature type="region of interest" description="Disordered" evidence="1">
    <location>
        <begin position="1"/>
        <end position="75"/>
    </location>
</feature>
<keyword evidence="4" id="KW-1185">Reference proteome</keyword>
<feature type="domain" description="Type VI secretion system spike protein VgrG3-like C-terminal" evidence="2">
    <location>
        <begin position="113"/>
        <end position="305"/>
    </location>
</feature>
<dbReference type="HOGENOM" id="CLU_859763_0_0_7"/>
<name>T2G8S4_MEGG1</name>